<evidence type="ECO:0000313" key="7">
    <source>
        <dbReference type="EMBL" id="NCH86700.1"/>
    </source>
</evidence>
<dbReference type="Pfam" id="PF03881">
    <property type="entry name" value="Fructosamin_kin"/>
    <property type="match status" value="1"/>
</dbReference>
<dbReference type="PANTHER" id="PTHR12149">
    <property type="entry name" value="FRUCTOSAMINE 3 KINASE-RELATED PROTEIN"/>
    <property type="match status" value="1"/>
</dbReference>
<evidence type="ECO:0000256" key="3">
    <source>
        <dbReference type="ARBA" id="ARBA00022741"/>
    </source>
</evidence>
<keyword evidence="2 6" id="KW-0808">Transferase</keyword>
<evidence type="ECO:0000256" key="6">
    <source>
        <dbReference type="PIRNR" id="PIRNR006221"/>
    </source>
</evidence>
<organism evidence="7 8">
    <name type="scientific">Cronobacter dublinensis</name>
    <dbReference type="NCBI Taxonomy" id="413497"/>
    <lineage>
        <taxon>Bacteria</taxon>
        <taxon>Pseudomonadati</taxon>
        <taxon>Pseudomonadota</taxon>
        <taxon>Gammaproteobacteria</taxon>
        <taxon>Enterobacterales</taxon>
        <taxon>Enterobacteriaceae</taxon>
        <taxon>Cronobacter</taxon>
    </lineage>
</organism>
<evidence type="ECO:0000256" key="2">
    <source>
        <dbReference type="ARBA" id="ARBA00022679"/>
    </source>
</evidence>
<dbReference type="SUPFAM" id="SSF56112">
    <property type="entry name" value="Protein kinase-like (PK-like)"/>
    <property type="match status" value="1"/>
</dbReference>
<gene>
    <name evidence="7" type="ORF">EHJ13_04405</name>
</gene>
<dbReference type="Gene3D" id="3.90.1200.10">
    <property type="match status" value="1"/>
</dbReference>
<evidence type="ECO:0000256" key="5">
    <source>
        <dbReference type="ARBA" id="ARBA00022840"/>
    </source>
</evidence>
<dbReference type="Proteomes" id="UP000778262">
    <property type="component" value="Unassembled WGS sequence"/>
</dbReference>
<sequence>MWHAITRLLNEQLGAGEISQRTELPGGEIHAAWRIHWAGRDIFVKCDDVTLLPCFTAEADQLSLLARSKTVTVPEVIGVGSEREYSFLLLEYLPPKPLDAHNAFLLGQQLARLHQWSEQPQYGLDYDNTLSTTPQPNAWQRRWASFFAEQRIGWQLELAAEKGLEFGDIDRIVDVVHQQLVSHQPAPSLLHGDLWSGNCALGPEGPYIFDPACYWGDRECDLAMLPLHPEQPPQIYDGYQSVLPLPAGFLARQPLYQLYTLLNRATLFGGPHLVAAQKALTQVLDA</sequence>
<dbReference type="InterPro" id="IPR016477">
    <property type="entry name" value="Fructo-/Ketosamine-3-kinase"/>
</dbReference>
<dbReference type="EMBL" id="RPBY01000001">
    <property type="protein sequence ID" value="NCH86700.1"/>
    <property type="molecule type" value="Genomic_DNA"/>
</dbReference>
<evidence type="ECO:0000256" key="1">
    <source>
        <dbReference type="ARBA" id="ARBA00009460"/>
    </source>
</evidence>
<dbReference type="RefSeq" id="WP_038888120.1">
    <property type="nucleotide sequence ID" value="NZ_CP101591.1"/>
</dbReference>
<evidence type="ECO:0000256" key="4">
    <source>
        <dbReference type="ARBA" id="ARBA00022777"/>
    </source>
</evidence>
<dbReference type="InterPro" id="IPR011009">
    <property type="entry name" value="Kinase-like_dom_sf"/>
</dbReference>
<protein>
    <submittedName>
        <fullName evidence="7">Fructosamine kinase family protein</fullName>
    </submittedName>
</protein>
<keyword evidence="3" id="KW-0547">Nucleotide-binding</keyword>
<dbReference type="GO" id="GO:0016301">
    <property type="term" value="F:kinase activity"/>
    <property type="evidence" value="ECO:0007669"/>
    <property type="project" value="UniProtKB-UniRule"/>
</dbReference>
<comment type="caution">
    <text evidence="7">The sequence shown here is derived from an EMBL/GenBank/DDBJ whole genome shotgun (WGS) entry which is preliminary data.</text>
</comment>
<comment type="similarity">
    <text evidence="1 6">Belongs to the fructosamine kinase family.</text>
</comment>
<reference evidence="7" key="1">
    <citation type="submission" date="2018-11" db="EMBL/GenBank/DDBJ databases">
        <title>Genomics analysis of Putative Virulence Factors on Adhesion and Cytotoxicity for Cronobacter spp.</title>
        <authorList>
            <person name="Cui J."/>
        </authorList>
    </citation>
    <scope>NUCLEOTIDE SEQUENCE</scope>
    <source>
        <strain evidence="7">SD69</strain>
    </source>
</reference>
<dbReference type="PIRSF" id="PIRSF006221">
    <property type="entry name" value="Ketosamine-3-kinase"/>
    <property type="match status" value="1"/>
</dbReference>
<name>A0A9Q4T269_9ENTR</name>
<keyword evidence="4 6" id="KW-0418">Kinase</keyword>
<dbReference type="AlphaFoldDB" id="A0A9Q4T269"/>
<keyword evidence="5" id="KW-0067">ATP-binding</keyword>
<evidence type="ECO:0000313" key="8">
    <source>
        <dbReference type="Proteomes" id="UP000778262"/>
    </source>
</evidence>
<accession>A0A9Q4T269</accession>
<proteinExistence type="inferred from homology"/>
<dbReference type="GO" id="GO:0005524">
    <property type="term" value="F:ATP binding"/>
    <property type="evidence" value="ECO:0007669"/>
    <property type="project" value="UniProtKB-KW"/>
</dbReference>
<dbReference type="PANTHER" id="PTHR12149:SF8">
    <property type="entry name" value="PROTEIN-RIBULOSAMINE 3-KINASE"/>
    <property type="match status" value="1"/>
</dbReference>
<dbReference type="FunFam" id="3.90.1200.10:FF:000001">
    <property type="entry name" value="Fructosamine kinase family protein"/>
    <property type="match status" value="1"/>
</dbReference>
<dbReference type="Gene3D" id="3.30.200.20">
    <property type="entry name" value="Phosphorylase Kinase, domain 1"/>
    <property type="match status" value="1"/>
</dbReference>